<dbReference type="InterPro" id="IPR036864">
    <property type="entry name" value="Zn2-C6_fun-type_DNA-bd_sf"/>
</dbReference>
<evidence type="ECO:0000256" key="3">
    <source>
        <dbReference type="ARBA" id="ARBA00023015"/>
    </source>
</evidence>
<dbReference type="GeneID" id="70246228"/>
<keyword evidence="10" id="KW-1185">Reference proteome</keyword>
<keyword evidence="4" id="KW-0238">DNA-binding</keyword>
<accession>A0AAD4PZB9</accession>
<dbReference type="Pfam" id="PF04082">
    <property type="entry name" value="Fungal_trans"/>
    <property type="match status" value="1"/>
</dbReference>
<gene>
    <name evidence="9" type="ORF">BGW36DRAFT_376866</name>
</gene>
<evidence type="ECO:0000256" key="2">
    <source>
        <dbReference type="ARBA" id="ARBA00022723"/>
    </source>
</evidence>
<evidence type="ECO:0000256" key="4">
    <source>
        <dbReference type="ARBA" id="ARBA00023125"/>
    </source>
</evidence>
<feature type="compositionally biased region" description="Low complexity" evidence="7">
    <location>
        <begin position="79"/>
        <end position="93"/>
    </location>
</feature>
<keyword evidence="6" id="KW-0539">Nucleus</keyword>
<dbReference type="GO" id="GO:0000981">
    <property type="term" value="F:DNA-binding transcription factor activity, RNA polymerase II-specific"/>
    <property type="evidence" value="ECO:0007669"/>
    <property type="project" value="InterPro"/>
</dbReference>
<evidence type="ECO:0000256" key="5">
    <source>
        <dbReference type="ARBA" id="ARBA00023163"/>
    </source>
</evidence>
<dbReference type="PANTHER" id="PTHR31845">
    <property type="entry name" value="FINGER DOMAIN PROTEIN, PUTATIVE-RELATED"/>
    <property type="match status" value="1"/>
</dbReference>
<reference evidence="9" key="1">
    <citation type="submission" date="2021-12" db="EMBL/GenBank/DDBJ databases">
        <title>Convergent genome expansion in fungi linked to evolution of root-endophyte symbiosis.</title>
        <authorList>
            <consortium name="DOE Joint Genome Institute"/>
            <person name="Ke Y.-H."/>
            <person name="Bonito G."/>
            <person name="Liao H.-L."/>
            <person name="Looney B."/>
            <person name="Rojas-Flechas A."/>
            <person name="Nash J."/>
            <person name="Hameed K."/>
            <person name="Schadt C."/>
            <person name="Martin F."/>
            <person name="Crous P.W."/>
            <person name="Miettinen O."/>
            <person name="Magnuson J.K."/>
            <person name="Labbe J."/>
            <person name="Jacobson D."/>
            <person name="Doktycz M.J."/>
            <person name="Veneault-Fourrey C."/>
            <person name="Kuo A."/>
            <person name="Mondo S."/>
            <person name="Calhoun S."/>
            <person name="Riley R."/>
            <person name="Ohm R."/>
            <person name="LaButti K."/>
            <person name="Andreopoulos B."/>
            <person name="Pangilinan J."/>
            <person name="Nolan M."/>
            <person name="Tritt A."/>
            <person name="Clum A."/>
            <person name="Lipzen A."/>
            <person name="Daum C."/>
            <person name="Barry K."/>
            <person name="Grigoriev I.V."/>
            <person name="Vilgalys R."/>
        </authorList>
    </citation>
    <scope>NUCLEOTIDE SEQUENCE</scope>
    <source>
        <strain evidence="9">PMI_201</strain>
    </source>
</reference>
<dbReference type="Proteomes" id="UP001201262">
    <property type="component" value="Unassembled WGS sequence"/>
</dbReference>
<dbReference type="SMART" id="SM00066">
    <property type="entry name" value="GAL4"/>
    <property type="match status" value="1"/>
</dbReference>
<dbReference type="PROSITE" id="PS00463">
    <property type="entry name" value="ZN2_CY6_FUNGAL_1"/>
    <property type="match status" value="1"/>
</dbReference>
<dbReference type="GO" id="GO:0005634">
    <property type="term" value="C:nucleus"/>
    <property type="evidence" value="ECO:0007669"/>
    <property type="project" value="UniProtKB-SubCell"/>
</dbReference>
<keyword evidence="5" id="KW-0804">Transcription</keyword>
<evidence type="ECO:0000313" key="10">
    <source>
        <dbReference type="Proteomes" id="UP001201262"/>
    </source>
</evidence>
<feature type="domain" description="Zn(2)-C6 fungal-type" evidence="8">
    <location>
        <begin position="7"/>
        <end position="40"/>
    </location>
</feature>
<organism evidence="9 10">
    <name type="scientific">Talaromyces proteolyticus</name>
    <dbReference type="NCBI Taxonomy" id="1131652"/>
    <lineage>
        <taxon>Eukaryota</taxon>
        <taxon>Fungi</taxon>
        <taxon>Dikarya</taxon>
        <taxon>Ascomycota</taxon>
        <taxon>Pezizomycotina</taxon>
        <taxon>Eurotiomycetes</taxon>
        <taxon>Eurotiomycetidae</taxon>
        <taxon>Eurotiales</taxon>
        <taxon>Trichocomaceae</taxon>
        <taxon>Talaromyces</taxon>
        <taxon>Talaromyces sect. Bacilispori</taxon>
    </lineage>
</organism>
<proteinExistence type="predicted"/>
<evidence type="ECO:0000256" key="6">
    <source>
        <dbReference type="ARBA" id="ARBA00023242"/>
    </source>
</evidence>
<dbReference type="AlphaFoldDB" id="A0AAD4PZB9"/>
<evidence type="ECO:0000256" key="7">
    <source>
        <dbReference type="SAM" id="MobiDB-lite"/>
    </source>
</evidence>
<comment type="caution">
    <text evidence="9">The sequence shown here is derived from an EMBL/GenBank/DDBJ whole genome shotgun (WGS) entry which is preliminary data.</text>
</comment>
<evidence type="ECO:0000259" key="8">
    <source>
        <dbReference type="PROSITE" id="PS50048"/>
    </source>
</evidence>
<feature type="region of interest" description="Disordered" evidence="7">
    <location>
        <begin position="72"/>
        <end position="99"/>
    </location>
</feature>
<evidence type="ECO:0000313" key="9">
    <source>
        <dbReference type="EMBL" id="KAH8698861.1"/>
    </source>
</evidence>
<dbReference type="InterPro" id="IPR001138">
    <property type="entry name" value="Zn2Cys6_DnaBD"/>
</dbReference>
<dbReference type="SUPFAM" id="SSF57701">
    <property type="entry name" value="Zn2/Cys6 DNA-binding domain"/>
    <property type="match status" value="1"/>
</dbReference>
<dbReference type="InterPro" id="IPR051089">
    <property type="entry name" value="prtT"/>
</dbReference>
<keyword evidence="2" id="KW-0479">Metal-binding</keyword>
<dbReference type="PANTHER" id="PTHR31845:SF21">
    <property type="entry name" value="REGULATORY PROTEIN LEU3"/>
    <property type="match status" value="1"/>
</dbReference>
<dbReference type="EMBL" id="JAJTJA010000005">
    <property type="protein sequence ID" value="KAH8698861.1"/>
    <property type="molecule type" value="Genomic_DNA"/>
</dbReference>
<dbReference type="CDD" id="cd00067">
    <property type="entry name" value="GAL4"/>
    <property type="match status" value="1"/>
</dbReference>
<dbReference type="Gene3D" id="4.10.240.10">
    <property type="entry name" value="Zn(2)-C6 fungal-type DNA-binding domain"/>
    <property type="match status" value="1"/>
</dbReference>
<comment type="subcellular location">
    <subcellularLocation>
        <location evidence="1">Nucleus</location>
    </subcellularLocation>
</comment>
<sequence length="607" mass="69064">MPSRIKSCVRCRQQKLRCDAYQRSGRPCSRCKRMRMDCVIVGAYDTGPTQTRAELTQEIHRLNKQLSLANRATEGDGVSGSPSMPHHSLPSLGQTTNGSLHIPRHHVLEDIPLSAPAPATNDAAPLLRSREQFEFTHHDIARCFSRFSAHYSGFLPGIFDQNLNQEAYINQSPFLFWSIVATGARNLRNESHTFRHAAKEIRNLEFSTLFNITNPIPAIQAALILCLWPIPMETMWKDPSHAFAGAAYSLAVQHGLYAAGHEQDFRRTQIQSNEKERKFWAHLWLHCCLNFQSTSLCDGLPFFSIPQPRLSQRDRFLNLIDDPALLYRYRCHKMLCNAIVAISESIDMENQDDNGLSSLVKVFNQEIESVPLPENDELCFLTQCCARLAIMSHFFFIQIKELKSPGIITVFSIATETLDIVSRLDITRDFAYYATHFYLRMTLLAAFCIIRVIRSGLREHINLRDAEQSLFKAIAFVKKRSIQPGDLDERYAIILTQLWTNSGAVNRKADFVDGLNLRIRSRSFMSIVFDSLWWWRMESNGQSNPYESGGTAQNQNSLLEIPASDGPWCDPSLPLSENLEYLGVPSDGLIDWNWPSNLPFPFVNVNS</sequence>
<dbReference type="GO" id="GO:0006351">
    <property type="term" value="P:DNA-templated transcription"/>
    <property type="evidence" value="ECO:0007669"/>
    <property type="project" value="InterPro"/>
</dbReference>
<dbReference type="Pfam" id="PF00172">
    <property type="entry name" value="Zn_clus"/>
    <property type="match status" value="1"/>
</dbReference>
<dbReference type="InterPro" id="IPR007219">
    <property type="entry name" value="XnlR_reg_dom"/>
</dbReference>
<keyword evidence="3" id="KW-0805">Transcription regulation</keyword>
<dbReference type="GO" id="GO:0008270">
    <property type="term" value="F:zinc ion binding"/>
    <property type="evidence" value="ECO:0007669"/>
    <property type="project" value="InterPro"/>
</dbReference>
<dbReference type="GO" id="GO:0000976">
    <property type="term" value="F:transcription cis-regulatory region binding"/>
    <property type="evidence" value="ECO:0007669"/>
    <property type="project" value="TreeGrafter"/>
</dbReference>
<evidence type="ECO:0000256" key="1">
    <source>
        <dbReference type="ARBA" id="ARBA00004123"/>
    </source>
</evidence>
<dbReference type="CDD" id="cd12148">
    <property type="entry name" value="fungal_TF_MHR"/>
    <property type="match status" value="1"/>
</dbReference>
<dbReference type="PROSITE" id="PS50048">
    <property type="entry name" value="ZN2_CY6_FUNGAL_2"/>
    <property type="match status" value="1"/>
</dbReference>
<protein>
    <recommendedName>
        <fullName evidence="8">Zn(2)-C6 fungal-type domain-containing protein</fullName>
    </recommendedName>
</protein>
<name>A0AAD4PZB9_9EURO</name>
<dbReference type="RefSeq" id="XP_046073325.1">
    <property type="nucleotide sequence ID" value="XM_046215941.1"/>
</dbReference>